<protein>
    <recommendedName>
        <fullName evidence="4">SET domain-containing protein</fullName>
    </recommendedName>
</protein>
<feature type="chain" id="PRO_5035324467" description="SET domain-containing protein" evidence="1">
    <location>
        <begin position="17"/>
        <end position="316"/>
    </location>
</feature>
<keyword evidence="3" id="KW-1185">Reference proteome</keyword>
<gene>
    <name evidence="2" type="ORF">PECAL_5P16170</name>
</gene>
<name>A0A8J2SY14_9STRA</name>
<accession>A0A8J2SY14</accession>
<sequence length="316" mass="33100">MKRLITAAHCIAAAQALSATTTAPVASRAAFAEWLVPLCPGLDGSRATLADDFVVTAARAYNADQVIYEIGNDALLSPVAAYADKDVGPPLRDIAQKAGPGFGVVAVAGLLAAEKIRGFRSRRGQGDAAAAAGIVVPSRWGPYARLLWDEPVSVEADEQLVDQAVALLLPILETTARRAWTAPDPEEEKPAFLSEKWAWQAMYEDGGSRSWSRGELTDLARGALGVAIASQRPPLAGDVWRITGQAVRSFNFRAEAGESAEPTALVPLVASDGDANAAFRAFTGRVPSGDVAPALVCVATRDISTGDAVVAPDPWS</sequence>
<comment type="caution">
    <text evidence="2">The sequence shown here is derived from an EMBL/GenBank/DDBJ whole genome shotgun (WGS) entry which is preliminary data.</text>
</comment>
<evidence type="ECO:0000313" key="2">
    <source>
        <dbReference type="EMBL" id="CAH0377032.1"/>
    </source>
</evidence>
<dbReference type="AlphaFoldDB" id="A0A8J2SY14"/>
<dbReference type="Proteomes" id="UP000789595">
    <property type="component" value="Unassembled WGS sequence"/>
</dbReference>
<dbReference type="OrthoDB" id="10470151at2759"/>
<reference evidence="2" key="1">
    <citation type="submission" date="2021-11" db="EMBL/GenBank/DDBJ databases">
        <authorList>
            <consortium name="Genoscope - CEA"/>
            <person name="William W."/>
        </authorList>
    </citation>
    <scope>NUCLEOTIDE SEQUENCE</scope>
</reference>
<evidence type="ECO:0008006" key="4">
    <source>
        <dbReference type="Google" id="ProtNLM"/>
    </source>
</evidence>
<evidence type="ECO:0000313" key="3">
    <source>
        <dbReference type="Proteomes" id="UP000789595"/>
    </source>
</evidence>
<proteinExistence type="predicted"/>
<feature type="signal peptide" evidence="1">
    <location>
        <begin position="1"/>
        <end position="16"/>
    </location>
</feature>
<keyword evidence="1" id="KW-0732">Signal</keyword>
<dbReference type="EMBL" id="CAKKNE010000005">
    <property type="protein sequence ID" value="CAH0377032.1"/>
    <property type="molecule type" value="Genomic_DNA"/>
</dbReference>
<organism evidence="2 3">
    <name type="scientific">Pelagomonas calceolata</name>
    <dbReference type="NCBI Taxonomy" id="35677"/>
    <lineage>
        <taxon>Eukaryota</taxon>
        <taxon>Sar</taxon>
        <taxon>Stramenopiles</taxon>
        <taxon>Ochrophyta</taxon>
        <taxon>Pelagophyceae</taxon>
        <taxon>Pelagomonadales</taxon>
        <taxon>Pelagomonadaceae</taxon>
        <taxon>Pelagomonas</taxon>
    </lineage>
</organism>
<evidence type="ECO:0000256" key="1">
    <source>
        <dbReference type="SAM" id="SignalP"/>
    </source>
</evidence>